<feature type="transmembrane region" description="Helical" evidence="7">
    <location>
        <begin position="267"/>
        <end position="287"/>
    </location>
</feature>
<dbReference type="AlphaFoldDB" id="A0A0G3HD64"/>
<feature type="transmembrane region" description="Helical" evidence="7">
    <location>
        <begin position="158"/>
        <end position="177"/>
    </location>
</feature>
<reference evidence="8 9" key="1">
    <citation type="journal article" date="2015" name="Genome Announc.">
        <title>Virulence Factor Genes Detected in the Complete Genome Sequence of Corynebacterium uterequi DSM 45634, Isolated from the Uterus of a Maiden Mare.</title>
        <authorList>
            <person name="Ruckert C."/>
            <person name="Kriete M."/>
            <person name="Jaenicke S."/>
            <person name="Winkler A."/>
            <person name="Tauch A."/>
        </authorList>
    </citation>
    <scope>NUCLEOTIDE SEQUENCE [LARGE SCALE GENOMIC DNA]</scope>
    <source>
        <strain evidence="8 9">DSM 45634</strain>
    </source>
</reference>
<feature type="transmembrane region" description="Helical" evidence="7">
    <location>
        <begin position="15"/>
        <end position="36"/>
    </location>
</feature>
<keyword evidence="9" id="KW-1185">Reference proteome</keyword>
<proteinExistence type="inferred from homology"/>
<organism evidence="8 9">
    <name type="scientific">Corynebacterium uterequi</name>
    <dbReference type="NCBI Taxonomy" id="1072256"/>
    <lineage>
        <taxon>Bacteria</taxon>
        <taxon>Bacillati</taxon>
        <taxon>Actinomycetota</taxon>
        <taxon>Actinomycetes</taxon>
        <taxon>Mycobacteriales</taxon>
        <taxon>Corynebacteriaceae</taxon>
        <taxon>Corynebacterium</taxon>
    </lineage>
</organism>
<dbReference type="PANTHER" id="PTHR34184:SF4">
    <property type="entry name" value="UPF0718 PROTEIN YCGR"/>
    <property type="match status" value="1"/>
</dbReference>
<evidence type="ECO:0000256" key="7">
    <source>
        <dbReference type="SAM" id="Phobius"/>
    </source>
</evidence>
<feature type="transmembrane region" description="Helical" evidence="7">
    <location>
        <begin position="127"/>
        <end position="151"/>
    </location>
</feature>
<gene>
    <name evidence="8" type="ORF">CUTER_06660</name>
</gene>
<name>A0A0G3HD64_9CORY</name>
<feature type="transmembrane region" description="Helical" evidence="7">
    <location>
        <begin position="307"/>
        <end position="331"/>
    </location>
</feature>
<keyword evidence="5 7" id="KW-1133">Transmembrane helix</keyword>
<evidence type="ECO:0000313" key="9">
    <source>
        <dbReference type="Proteomes" id="UP000035548"/>
    </source>
</evidence>
<feature type="transmembrane region" description="Helical" evidence="7">
    <location>
        <begin position="245"/>
        <end position="261"/>
    </location>
</feature>
<dbReference type="GO" id="GO:0005886">
    <property type="term" value="C:plasma membrane"/>
    <property type="evidence" value="ECO:0007669"/>
    <property type="project" value="UniProtKB-SubCell"/>
</dbReference>
<feature type="transmembrane region" description="Helical" evidence="7">
    <location>
        <begin position="218"/>
        <end position="238"/>
    </location>
</feature>
<sequence>MIPTTNRHWRLSPEWWTVPISALGITGMLLAVNQLAGPVVTLPGQVESWAAITVAIVLQALPFLVLGIIVSSVISALLPAQTLGRILPRNPLTAVPVTAGAGMLLPGCECGSVPVAQSLMRRGVTPAAALAFLLASPAINPVVLVSTAVAFQGNPRMVLARFLASILAAIAVGWLWLSLGRGRLDASATSPDPHAVNSGRWEAFRATAMHDLLHTGGYLVLGAMLAAAIKVLVPAGWFEYLGNNPWLAVLLMAALAVVMSLCSEADAFIAASFTAISPTAQLVFLVVGPMVDIKLIAMQFGAWGRRFVALFAPLTAVVAVVMGTGVGLLLFGGL</sequence>
<keyword evidence="3" id="KW-1003">Cell membrane</keyword>
<reference evidence="9" key="2">
    <citation type="submission" date="2015-05" db="EMBL/GenBank/DDBJ databases">
        <title>Complete genome sequence of Corynebacterium uterequi DSM 45634, isolated from the uterus of a maiden mare.</title>
        <authorList>
            <person name="Ruckert C."/>
            <person name="Albersmeier A."/>
            <person name="Winkler A."/>
            <person name="Tauch A."/>
        </authorList>
    </citation>
    <scope>NUCLEOTIDE SEQUENCE [LARGE SCALE GENOMIC DNA]</scope>
    <source>
        <strain evidence="9">DSM 45634</strain>
    </source>
</reference>
<dbReference type="InterPro" id="IPR005524">
    <property type="entry name" value="DUF318"/>
</dbReference>
<dbReference type="InterPro" id="IPR052923">
    <property type="entry name" value="UPF0718"/>
</dbReference>
<dbReference type="PATRIC" id="fig|1072256.5.peg.1316"/>
<accession>A0A0G3HD64</accession>
<dbReference type="EMBL" id="CP011546">
    <property type="protein sequence ID" value="AKK11321.1"/>
    <property type="molecule type" value="Genomic_DNA"/>
</dbReference>
<keyword evidence="4 7" id="KW-0812">Transmembrane</keyword>
<comment type="similarity">
    <text evidence="2">Belongs to the UPF0718 family.</text>
</comment>
<dbReference type="KEGG" id="cut:CUTER_06660"/>
<evidence type="ECO:0000256" key="2">
    <source>
        <dbReference type="ARBA" id="ARBA00006386"/>
    </source>
</evidence>
<evidence type="ECO:0000256" key="4">
    <source>
        <dbReference type="ARBA" id="ARBA00022692"/>
    </source>
</evidence>
<comment type="subcellular location">
    <subcellularLocation>
        <location evidence="1">Cell membrane</location>
        <topology evidence="1">Multi-pass membrane protein</topology>
    </subcellularLocation>
</comment>
<evidence type="ECO:0000256" key="3">
    <source>
        <dbReference type="ARBA" id="ARBA00022475"/>
    </source>
</evidence>
<feature type="transmembrane region" description="Helical" evidence="7">
    <location>
        <begin position="48"/>
        <end position="78"/>
    </location>
</feature>
<dbReference type="PANTHER" id="PTHR34184">
    <property type="entry name" value="UPF0718 PROTEIN YCGR"/>
    <property type="match status" value="1"/>
</dbReference>
<dbReference type="Pfam" id="PF03773">
    <property type="entry name" value="ArsP_1"/>
    <property type="match status" value="1"/>
</dbReference>
<dbReference type="STRING" id="1072256.CUTER_06660"/>
<protein>
    <submittedName>
        <fullName evidence="8">Putative permease</fullName>
    </submittedName>
</protein>
<evidence type="ECO:0000256" key="1">
    <source>
        <dbReference type="ARBA" id="ARBA00004651"/>
    </source>
</evidence>
<evidence type="ECO:0000256" key="6">
    <source>
        <dbReference type="ARBA" id="ARBA00023136"/>
    </source>
</evidence>
<evidence type="ECO:0000313" key="8">
    <source>
        <dbReference type="EMBL" id="AKK11321.1"/>
    </source>
</evidence>
<dbReference type="Proteomes" id="UP000035548">
    <property type="component" value="Chromosome"/>
</dbReference>
<keyword evidence="6 7" id="KW-0472">Membrane</keyword>
<evidence type="ECO:0000256" key="5">
    <source>
        <dbReference type="ARBA" id="ARBA00022989"/>
    </source>
</evidence>